<comment type="caution">
    <text evidence="2">The sequence shown here is derived from an EMBL/GenBank/DDBJ whole genome shotgun (WGS) entry which is preliminary data.</text>
</comment>
<keyword evidence="3" id="KW-1185">Reference proteome</keyword>
<protein>
    <submittedName>
        <fullName evidence="2">Uncharacterized protein</fullName>
    </submittedName>
</protein>
<sequence length="81" mass="8480">MDFKVSWREALMLGATVALVVAGARAQSQGLLMALLLSLPFGLLATLLYKALMPLLLRGLARGRSSQAPEDEAGGDQGPQG</sequence>
<organism evidence="2 3">
    <name type="scientific">Calidithermus roseus</name>
    <dbReference type="NCBI Taxonomy" id="1644118"/>
    <lineage>
        <taxon>Bacteria</taxon>
        <taxon>Thermotogati</taxon>
        <taxon>Deinococcota</taxon>
        <taxon>Deinococci</taxon>
        <taxon>Thermales</taxon>
        <taxon>Thermaceae</taxon>
        <taxon>Calidithermus</taxon>
    </lineage>
</organism>
<dbReference type="AlphaFoldDB" id="A0A399ENC0"/>
<accession>A0A399ENC0</accession>
<dbReference type="EMBL" id="QWLA01000047">
    <property type="protein sequence ID" value="RIH85106.1"/>
    <property type="molecule type" value="Genomic_DNA"/>
</dbReference>
<reference evidence="2 3" key="1">
    <citation type="submission" date="2018-08" db="EMBL/GenBank/DDBJ databases">
        <title>Meiothermus roseus NBRC 110900 genome sequencing project.</title>
        <authorList>
            <person name="Da Costa M.S."/>
            <person name="Albuquerque L."/>
            <person name="Raposo P."/>
            <person name="Froufe H.J.C."/>
            <person name="Barroso C.S."/>
            <person name="Egas C."/>
        </authorList>
    </citation>
    <scope>NUCLEOTIDE SEQUENCE [LARGE SCALE GENOMIC DNA]</scope>
    <source>
        <strain evidence="2 3">NBRC 110900</strain>
    </source>
</reference>
<evidence type="ECO:0000313" key="3">
    <source>
        <dbReference type="Proteomes" id="UP000265341"/>
    </source>
</evidence>
<proteinExistence type="predicted"/>
<evidence type="ECO:0000256" key="1">
    <source>
        <dbReference type="SAM" id="Phobius"/>
    </source>
</evidence>
<name>A0A399ENC0_9DEIN</name>
<keyword evidence="1" id="KW-0812">Transmembrane</keyword>
<feature type="transmembrane region" description="Helical" evidence="1">
    <location>
        <begin position="36"/>
        <end position="57"/>
    </location>
</feature>
<keyword evidence="1" id="KW-1133">Transmembrane helix</keyword>
<keyword evidence="1" id="KW-0472">Membrane</keyword>
<dbReference type="Proteomes" id="UP000265341">
    <property type="component" value="Unassembled WGS sequence"/>
</dbReference>
<gene>
    <name evidence="2" type="ORF">Mrose_02363</name>
</gene>
<dbReference type="RefSeq" id="WP_119278524.1">
    <property type="nucleotide sequence ID" value="NZ_QWLA01000047.1"/>
</dbReference>
<evidence type="ECO:0000313" key="2">
    <source>
        <dbReference type="EMBL" id="RIH85106.1"/>
    </source>
</evidence>